<reference evidence="1 2" key="1">
    <citation type="submission" date="2022-05" db="EMBL/GenBank/DDBJ databases">
        <authorList>
            <consortium name="Genoscope - CEA"/>
            <person name="William W."/>
        </authorList>
    </citation>
    <scope>NUCLEOTIDE SEQUENCE [LARGE SCALE GENOMIC DNA]</scope>
</reference>
<comment type="caution">
    <text evidence="1">The sequence shown here is derived from an EMBL/GenBank/DDBJ whole genome shotgun (WGS) entry which is preliminary data.</text>
</comment>
<dbReference type="Proteomes" id="UP001159405">
    <property type="component" value="Unassembled WGS sequence"/>
</dbReference>
<gene>
    <name evidence="1" type="ORF">PLOB_00025834</name>
</gene>
<protein>
    <submittedName>
        <fullName evidence="1">Uncharacterized protein</fullName>
    </submittedName>
</protein>
<proteinExistence type="predicted"/>
<evidence type="ECO:0000313" key="2">
    <source>
        <dbReference type="Proteomes" id="UP001159405"/>
    </source>
</evidence>
<keyword evidence="2" id="KW-1185">Reference proteome</keyword>
<sequence>MCETVHRNQWYVRFIAENVTPCALVDQELSNVRECIQKRQWETLENKRYLMVRSELSVIGKLVLRGTRILLKRVLNLAREGHPGKVLMKH</sequence>
<organism evidence="1 2">
    <name type="scientific">Porites lobata</name>
    <dbReference type="NCBI Taxonomy" id="104759"/>
    <lineage>
        <taxon>Eukaryota</taxon>
        <taxon>Metazoa</taxon>
        <taxon>Cnidaria</taxon>
        <taxon>Anthozoa</taxon>
        <taxon>Hexacorallia</taxon>
        <taxon>Scleractinia</taxon>
        <taxon>Fungiina</taxon>
        <taxon>Poritidae</taxon>
        <taxon>Porites</taxon>
    </lineage>
</organism>
<dbReference type="EMBL" id="CALNXK010000305">
    <property type="protein sequence ID" value="CAH3181748.1"/>
    <property type="molecule type" value="Genomic_DNA"/>
</dbReference>
<name>A0ABN8RRL9_9CNID</name>
<evidence type="ECO:0000313" key="1">
    <source>
        <dbReference type="EMBL" id="CAH3181748.1"/>
    </source>
</evidence>
<accession>A0ABN8RRL9</accession>